<dbReference type="InterPro" id="IPR050535">
    <property type="entry name" value="DNA_Repair-Maintenance_Comp"/>
</dbReference>
<dbReference type="GO" id="GO:0016787">
    <property type="term" value="F:hydrolase activity"/>
    <property type="evidence" value="ECO:0007669"/>
    <property type="project" value="UniProtKB-KW"/>
</dbReference>
<evidence type="ECO:0000313" key="6">
    <source>
        <dbReference type="Proteomes" id="UP001321249"/>
    </source>
</evidence>
<accession>A0AAJ5ZGB1</accession>
<dbReference type="SUPFAM" id="SSF56300">
    <property type="entry name" value="Metallo-dependent phosphatases"/>
    <property type="match status" value="1"/>
</dbReference>
<dbReference type="PIRSF" id="PIRSF033091">
    <property type="entry name" value="Pesterase_YhaO"/>
    <property type="match status" value="1"/>
</dbReference>
<organism evidence="4 5">
    <name type="scientific">Candidatus Lucifugimonas marina</name>
    <dbReference type="NCBI Taxonomy" id="3038979"/>
    <lineage>
        <taxon>Bacteria</taxon>
        <taxon>Bacillati</taxon>
        <taxon>Chloroflexota</taxon>
        <taxon>Dehalococcoidia</taxon>
        <taxon>SAR202 cluster</taxon>
        <taxon>Candidatus Lucifugimonadales</taxon>
        <taxon>Candidatus Lucifugimonadaceae</taxon>
        <taxon>Candidatus Lucifugimonas</taxon>
    </lineage>
</organism>
<evidence type="ECO:0000313" key="3">
    <source>
        <dbReference type="EMBL" id="MDG0866554.1"/>
    </source>
</evidence>
<dbReference type="AlphaFoldDB" id="A0AAJ5ZGB1"/>
<keyword evidence="1" id="KW-0378">Hydrolase</keyword>
<protein>
    <submittedName>
        <fullName evidence="4">Phosphoesterase</fullName>
    </submittedName>
</protein>
<dbReference type="Gene3D" id="3.60.21.10">
    <property type="match status" value="1"/>
</dbReference>
<reference evidence="5 6" key="1">
    <citation type="submission" date="2019-11" db="EMBL/GenBank/DDBJ databases">
        <authorList>
            <person name="Cho J.-C."/>
        </authorList>
    </citation>
    <scope>NUCLEOTIDE SEQUENCE [LARGE SCALE GENOMIC DNA]</scope>
    <source>
        <strain evidence="4 5">JH1073</strain>
        <strain evidence="3 6">JH702</strain>
    </source>
</reference>
<dbReference type="EMBL" id="WMBE01000002">
    <property type="protein sequence ID" value="MDG0866554.1"/>
    <property type="molecule type" value="Genomic_DNA"/>
</dbReference>
<dbReference type="CDD" id="cd00840">
    <property type="entry name" value="MPP_Mre11_N"/>
    <property type="match status" value="1"/>
</dbReference>
<gene>
    <name evidence="3" type="ORF">GKO46_05630</name>
    <name evidence="4" type="ORF">GKO48_13875</name>
</gene>
<dbReference type="RefSeq" id="WP_342824070.1">
    <property type="nucleotide sequence ID" value="NZ_CP046146.1"/>
</dbReference>
<dbReference type="EMBL" id="CP046147">
    <property type="protein sequence ID" value="WFG40644.1"/>
    <property type="molecule type" value="Genomic_DNA"/>
</dbReference>
<name>A0AAJ5ZGB1_9CHLR</name>
<evidence type="ECO:0000313" key="4">
    <source>
        <dbReference type="EMBL" id="WFG40644.1"/>
    </source>
</evidence>
<keyword evidence="5" id="KW-1185">Reference proteome</keyword>
<dbReference type="InterPro" id="IPR041796">
    <property type="entry name" value="Mre11_N"/>
</dbReference>
<dbReference type="InterPro" id="IPR004843">
    <property type="entry name" value="Calcineurin-like_PHP"/>
</dbReference>
<dbReference type="PANTHER" id="PTHR30337">
    <property type="entry name" value="COMPONENT OF ATP-DEPENDENT DSDNA EXONUCLEASE"/>
    <property type="match status" value="1"/>
</dbReference>
<reference evidence="4" key="2">
    <citation type="journal article" date="2023" name="Nat. Commun.">
        <title>Cultivation of marine bacteria of the SAR202 clade.</title>
        <authorList>
            <person name="Lim Y."/>
            <person name="Seo J.H."/>
            <person name="Giovannoni S.J."/>
            <person name="Kang I."/>
            <person name="Cho J.C."/>
        </authorList>
    </citation>
    <scope>NUCLEOTIDE SEQUENCE</scope>
    <source>
        <strain evidence="4">JH1073</strain>
    </source>
</reference>
<feature type="domain" description="Calcineurin-like phosphoesterase" evidence="2">
    <location>
        <begin position="4"/>
        <end position="202"/>
    </location>
</feature>
<dbReference type="InterPro" id="IPR029052">
    <property type="entry name" value="Metallo-depent_PP-like"/>
</dbReference>
<evidence type="ECO:0000313" key="5">
    <source>
        <dbReference type="Proteomes" id="UP001219901"/>
    </source>
</evidence>
<evidence type="ECO:0000256" key="1">
    <source>
        <dbReference type="ARBA" id="ARBA00022801"/>
    </source>
</evidence>
<dbReference type="Proteomes" id="UP001219901">
    <property type="component" value="Chromosome"/>
</dbReference>
<dbReference type="InterPro" id="IPR014576">
    <property type="entry name" value="Pesterase_YhaO"/>
</dbReference>
<dbReference type="Pfam" id="PF00149">
    <property type="entry name" value="Metallophos"/>
    <property type="match status" value="1"/>
</dbReference>
<proteinExistence type="predicted"/>
<dbReference type="Proteomes" id="UP001321249">
    <property type="component" value="Unassembled WGS sequence"/>
</dbReference>
<evidence type="ECO:0000259" key="2">
    <source>
        <dbReference type="Pfam" id="PF00149"/>
    </source>
</evidence>
<reference evidence="5" key="3">
    <citation type="submission" date="2023-06" db="EMBL/GenBank/DDBJ databases">
        <title>Pangenomics reveal diversification of enzyme families and niche specialization in globally abundant SAR202 bacteria.</title>
        <authorList>
            <person name="Saw J.H.W."/>
        </authorList>
    </citation>
    <scope>NUCLEOTIDE SEQUENCE [LARGE SCALE GENOMIC DNA]</scope>
    <source>
        <strain evidence="5">JH1073</strain>
    </source>
</reference>
<sequence>MDSFRFVHAADLHIDSPFAGVGDADNRVATRLREATYEAFQNLVDLCINQNADFLVIAGDVYDGADRSVRAQLRFRDGLSKLAEAGIQSFVVHGNHDPLDGWQSSISWPEGVHVFGATPEWKNFEKNGEVVAAVQGMSYPTREVTENLAIQFAPPESGNLFAIGLLHANVGANSAHPNYAPCTVEDLSGSGIDYWALGHVHTRQTLKRAAPVIAYPGNTQGRHPNETGARGALVVDVDPSGASRSDFVALDVVRWERSDVDISSFETIDSLDSAIRQATDNLSVQAEDRDVVCRLNIVGRGPLHEQLAADGAVDDLLDSVRNTWNASGSPWVWVERITDSTRPAIDIEARAKQDDFLGATLKRALLSSIEADEIDRLTEVVSDVYTGRRNGLDKPSDEQVSAWAEEARWYLAELLEQSK</sequence>
<dbReference type="PANTHER" id="PTHR30337:SF7">
    <property type="entry name" value="PHOSPHOESTERASE"/>
    <property type="match status" value="1"/>
</dbReference>